<feature type="binding site" evidence="4">
    <location>
        <position position="14"/>
    </location>
    <ligand>
        <name>FAD</name>
        <dbReference type="ChEBI" id="CHEBI:57692"/>
    </ligand>
</feature>
<name>A0A3N0V4Q3_9GAMM</name>
<keyword evidence="3" id="KW-0560">Oxidoreductase</keyword>
<evidence type="ECO:0000313" key="7">
    <source>
        <dbReference type="Proteomes" id="UP000282106"/>
    </source>
</evidence>
<comment type="cofactor">
    <cofactor evidence="1">
        <name>FAD</name>
        <dbReference type="ChEBI" id="CHEBI:57692"/>
    </cofactor>
</comment>
<accession>A0A3N0V4Q3</accession>
<dbReference type="PRINTS" id="PR00757">
    <property type="entry name" value="AMINEOXDASEF"/>
</dbReference>
<dbReference type="SUPFAM" id="SSF54373">
    <property type="entry name" value="FAD-linked reductases, C-terminal domain"/>
    <property type="match status" value="1"/>
</dbReference>
<gene>
    <name evidence="6" type="ORF">ED208_13760</name>
</gene>
<organism evidence="6 7">
    <name type="scientific">Stagnimonas aquatica</name>
    <dbReference type="NCBI Taxonomy" id="2689987"/>
    <lineage>
        <taxon>Bacteria</taxon>
        <taxon>Pseudomonadati</taxon>
        <taxon>Pseudomonadota</taxon>
        <taxon>Gammaproteobacteria</taxon>
        <taxon>Nevskiales</taxon>
        <taxon>Nevskiaceae</taxon>
        <taxon>Stagnimonas</taxon>
    </lineage>
</organism>
<dbReference type="InterPro" id="IPR050703">
    <property type="entry name" value="Flavin_MAO"/>
</dbReference>
<evidence type="ECO:0000256" key="4">
    <source>
        <dbReference type="PIRSR" id="PIRSR601613-1"/>
    </source>
</evidence>
<feature type="binding site" evidence="4">
    <location>
        <begin position="33"/>
        <end position="34"/>
    </location>
    <ligand>
        <name>FAD</name>
        <dbReference type="ChEBI" id="CHEBI:57692"/>
    </ligand>
</feature>
<feature type="domain" description="Amine oxidase" evidence="5">
    <location>
        <begin position="13"/>
        <end position="426"/>
    </location>
</feature>
<dbReference type="PANTHER" id="PTHR43563">
    <property type="entry name" value="AMINE OXIDASE"/>
    <property type="match status" value="1"/>
</dbReference>
<dbReference type="Proteomes" id="UP000282106">
    <property type="component" value="Unassembled WGS sequence"/>
</dbReference>
<sequence>MQTVDVIVVGAGLSGLVAARVLRQAGRRLCVLEAADRVGGRALTVFSAAGTPVDLGGQWIGHGHDRVTALAREFGMHLFPTHTRGRMLVREAGRPVSLLSPGGLAAVLALLRLHRMAGRAPELSDEQTLADWLSGIRSPRGRRLVEIAASALSSTDPQRISLRALAATLNTSGGLFKMLRFKGGGQESLLSGGAGGLATALAAELGADLMLKQRVVELVRDETGVTVRTADQLLRARRVVIACAPPVAEAIHHHPALPEPRARVQRDSFMGTIYKLIVVYDRPFWREAGLSGELLLLDGPLSAVVDVSPPNGPGHLCTLVPGQAARELDALDPQQRRDLLLATLARHFGERARSPLSVHEKSWHLDPYVLGGYLAWPRPGAYAALAAAGAEPVGRLHWAGTESAARYAGYFEGAVRAGERAAAEVLRAP</sequence>
<keyword evidence="7" id="KW-1185">Reference proteome</keyword>
<evidence type="ECO:0000313" key="6">
    <source>
        <dbReference type="EMBL" id="ROH87777.1"/>
    </source>
</evidence>
<evidence type="ECO:0000256" key="3">
    <source>
        <dbReference type="ARBA" id="ARBA00023002"/>
    </source>
</evidence>
<dbReference type="RefSeq" id="WP_123212501.1">
    <property type="nucleotide sequence ID" value="NZ_RJVO01000007.1"/>
</dbReference>
<protein>
    <submittedName>
        <fullName evidence="6">FAD-dependent oxidoreductase</fullName>
    </submittedName>
</protein>
<dbReference type="Gene3D" id="1.10.405.10">
    <property type="entry name" value="Guanine Nucleotide Dissociation Inhibitor, domain 1"/>
    <property type="match status" value="1"/>
</dbReference>
<feature type="binding site" evidence="4">
    <location>
        <position position="402"/>
    </location>
    <ligand>
        <name>FAD</name>
        <dbReference type="ChEBI" id="CHEBI:57692"/>
    </ligand>
</feature>
<proteinExistence type="inferred from homology"/>
<dbReference type="InParanoid" id="A0A3N0V4Q3"/>
<comment type="similarity">
    <text evidence="2">Belongs to the flavin monoamine oxidase family.</text>
</comment>
<dbReference type="InterPro" id="IPR001613">
    <property type="entry name" value="Flavin_amine_oxidase"/>
</dbReference>
<evidence type="ECO:0000259" key="5">
    <source>
        <dbReference type="Pfam" id="PF01593"/>
    </source>
</evidence>
<dbReference type="GO" id="GO:0016491">
    <property type="term" value="F:oxidoreductase activity"/>
    <property type="evidence" value="ECO:0007669"/>
    <property type="project" value="UniProtKB-KW"/>
</dbReference>
<feature type="binding site" evidence="4">
    <location>
        <position position="215"/>
    </location>
    <ligand>
        <name>FAD</name>
        <dbReference type="ChEBI" id="CHEBI:57692"/>
    </ligand>
</feature>
<dbReference type="InterPro" id="IPR036188">
    <property type="entry name" value="FAD/NAD-bd_sf"/>
</dbReference>
<dbReference type="InterPro" id="IPR002937">
    <property type="entry name" value="Amino_oxidase"/>
</dbReference>
<evidence type="ECO:0000256" key="1">
    <source>
        <dbReference type="ARBA" id="ARBA00001974"/>
    </source>
</evidence>
<dbReference type="EMBL" id="RJVO01000007">
    <property type="protein sequence ID" value="ROH87777.1"/>
    <property type="molecule type" value="Genomic_DNA"/>
</dbReference>
<reference evidence="6 7" key="1">
    <citation type="submission" date="2018-10" db="EMBL/GenBank/DDBJ databases">
        <authorList>
            <person name="Chen W.-M."/>
        </authorList>
    </citation>
    <scope>NUCLEOTIDE SEQUENCE [LARGE SCALE GENOMIC DNA]</scope>
    <source>
        <strain evidence="6 7">THS-13</strain>
    </source>
</reference>
<dbReference type="Gene3D" id="3.50.50.60">
    <property type="entry name" value="FAD/NAD(P)-binding domain"/>
    <property type="match status" value="1"/>
</dbReference>
<dbReference type="Gene3D" id="3.90.660.10">
    <property type="match status" value="1"/>
</dbReference>
<comment type="caution">
    <text evidence="6">The sequence shown here is derived from an EMBL/GenBank/DDBJ whole genome shotgun (WGS) entry which is preliminary data.</text>
</comment>
<dbReference type="PANTHER" id="PTHR43563:SF1">
    <property type="entry name" value="AMINE OXIDASE [FLAVIN-CONTAINING] B"/>
    <property type="match status" value="1"/>
</dbReference>
<evidence type="ECO:0000256" key="2">
    <source>
        <dbReference type="ARBA" id="ARBA00005995"/>
    </source>
</evidence>
<dbReference type="Pfam" id="PF01593">
    <property type="entry name" value="Amino_oxidase"/>
    <property type="match status" value="1"/>
</dbReference>
<dbReference type="SUPFAM" id="SSF51905">
    <property type="entry name" value="FAD/NAD(P)-binding domain"/>
    <property type="match status" value="1"/>
</dbReference>
<dbReference type="AlphaFoldDB" id="A0A3N0V4Q3"/>